<dbReference type="SFLD" id="SFLDG01082">
    <property type="entry name" value="B12-binding_domain_containing"/>
    <property type="match status" value="1"/>
</dbReference>
<evidence type="ECO:0000313" key="2">
    <source>
        <dbReference type="EMBL" id="MBG0778393.1"/>
    </source>
</evidence>
<feature type="domain" description="Radical SAM core" evidence="1">
    <location>
        <begin position="220"/>
        <end position="450"/>
    </location>
</feature>
<comment type="caution">
    <text evidence="2">The sequence shown here is derived from an EMBL/GenBank/DDBJ whole genome shotgun (WGS) entry which is preliminary data.</text>
</comment>
<dbReference type="PANTHER" id="PTHR42731:SF5">
    <property type="entry name" value="RADICAL SAM DOMAIN PROTEIN"/>
    <property type="match status" value="1"/>
</dbReference>
<dbReference type="InterPro" id="IPR023404">
    <property type="entry name" value="rSAM_horseshoe"/>
</dbReference>
<organism evidence="2 3">
    <name type="scientific">Desulfotignum balticum</name>
    <dbReference type="NCBI Taxonomy" id="115781"/>
    <lineage>
        <taxon>Bacteria</taxon>
        <taxon>Pseudomonadati</taxon>
        <taxon>Thermodesulfobacteriota</taxon>
        <taxon>Desulfobacteria</taxon>
        <taxon>Desulfobacterales</taxon>
        <taxon>Desulfobacteraceae</taxon>
        <taxon>Desulfotignum</taxon>
    </lineage>
</organism>
<dbReference type="InterPro" id="IPR045784">
    <property type="entry name" value="Radical_SAM_N2"/>
</dbReference>
<dbReference type="GO" id="GO:0003824">
    <property type="term" value="F:catalytic activity"/>
    <property type="evidence" value="ECO:0007669"/>
    <property type="project" value="InterPro"/>
</dbReference>
<dbReference type="Pfam" id="PF19864">
    <property type="entry name" value="Radical_SAM_N2"/>
    <property type="match status" value="1"/>
</dbReference>
<evidence type="ECO:0000259" key="1">
    <source>
        <dbReference type="PROSITE" id="PS51918"/>
    </source>
</evidence>
<dbReference type="SMART" id="SM00729">
    <property type="entry name" value="Elp3"/>
    <property type="match status" value="1"/>
</dbReference>
<dbReference type="InterPro" id="IPR006638">
    <property type="entry name" value="Elp3/MiaA/NifB-like_rSAM"/>
</dbReference>
<dbReference type="SUPFAM" id="SSF102114">
    <property type="entry name" value="Radical SAM enzymes"/>
    <property type="match status" value="1"/>
</dbReference>
<dbReference type="PANTHER" id="PTHR42731">
    <property type="entry name" value="SLL1084 PROTEIN"/>
    <property type="match status" value="1"/>
</dbReference>
<evidence type="ECO:0000313" key="3">
    <source>
        <dbReference type="Proteomes" id="UP000706172"/>
    </source>
</evidence>
<dbReference type="EMBL" id="JACCQK010000016">
    <property type="protein sequence ID" value="MBG0778393.1"/>
    <property type="molecule type" value="Genomic_DNA"/>
</dbReference>
<accession>A0A931CXT9</accession>
<dbReference type="Pfam" id="PF04055">
    <property type="entry name" value="Radical_SAM"/>
    <property type="match status" value="1"/>
</dbReference>
<dbReference type="AlphaFoldDB" id="A0A931CXT9"/>
<dbReference type="GO" id="GO:0051536">
    <property type="term" value="F:iron-sulfur cluster binding"/>
    <property type="evidence" value="ECO:0007669"/>
    <property type="project" value="InterPro"/>
</dbReference>
<dbReference type="SFLD" id="SFLDS00029">
    <property type="entry name" value="Radical_SAM"/>
    <property type="match status" value="1"/>
</dbReference>
<proteinExistence type="predicted"/>
<dbReference type="InterPro" id="IPR058240">
    <property type="entry name" value="rSAM_sf"/>
</dbReference>
<dbReference type="InterPro" id="IPR007197">
    <property type="entry name" value="rSAM"/>
</dbReference>
<dbReference type="PROSITE" id="PS51918">
    <property type="entry name" value="RADICAL_SAM"/>
    <property type="match status" value="1"/>
</dbReference>
<dbReference type="Gene3D" id="3.80.30.20">
    <property type="entry name" value="tm_1862 like domain"/>
    <property type="match status" value="1"/>
</dbReference>
<name>A0A931CXT9_9BACT</name>
<dbReference type="Proteomes" id="UP000706172">
    <property type="component" value="Unassembled WGS sequence"/>
</dbReference>
<sequence length="572" mass="64293">MVTPSTRPSHDLLTEKGVIIKQGKGLTRVALVYPNTYKTGMSNLGFQRVYHLINQEPDIACERVFLPNLRQKKNAVVSCETRQSLHHFDIILFSISFENDYIHLVDILRQAGIPPRSSDRNHLHPLVAAGGVACFLNPEPIAPFMDFFLLGEAECLVNEFFSLFHQYPHRTDLLAILETDLPGAYVPARHPPFSKKKIPVRFLENLDHIQTHTCVLTSHTAFKDKFLVEILKGCPHGCRFCTAGFIYRPPRIYPKENVLKAMDKASGNTRKIGLVSSAILDHPDIADICEYGTDHGFSLSFSSLRADKLDDPMIDLLHRSKVKTATIAPEAGSERMRRVINKKMTEPDIFLAVEKLVAKDILNLRLYFMIGLPFETDDDVRAIVNLTREIKERFLTVSRKQKRMGTITLSINAFIPKPATPFQWAALTDDATLKRRIGIIGQGLKKTPNVIVNLPSVKTAKISALLSLGDQNTADVIETACDHGWAYAFRHHMDDCRRIIYTPKPIPAVSGIADTDPCPALPSLPWDFLDSGISKKFLAAEWHRAAKEKQSPACPMIDCRRCRICINENALK</sequence>
<gene>
    <name evidence="2" type="ORF">H0S81_00470</name>
</gene>
<reference evidence="2" key="1">
    <citation type="submission" date="2020-07" db="EMBL/GenBank/DDBJ databases">
        <title>Severe corrosion of carbon steel in oil field produced water can be linked to methanogenic archaea containing a special type of NiFe hydrogenase.</title>
        <authorList>
            <person name="Lahme S."/>
            <person name="Mand J."/>
            <person name="Longwell J."/>
            <person name="Smith R."/>
            <person name="Enning D."/>
        </authorList>
    </citation>
    <scope>NUCLEOTIDE SEQUENCE</scope>
    <source>
        <strain evidence="2">MIC098Bin6</strain>
    </source>
</reference>
<protein>
    <submittedName>
        <fullName evidence="2">Radical SAM protein</fullName>
    </submittedName>
</protein>
<dbReference type="CDD" id="cd01335">
    <property type="entry name" value="Radical_SAM"/>
    <property type="match status" value="1"/>
</dbReference>